<keyword evidence="3" id="KW-1185">Reference proteome</keyword>
<accession>A0ABN8IU92</accession>
<sequence>MGRWRSSLEDTRRVCTSPPSASPLNPPPTCLFYQAWSHTRAPYVHNAHVHMALYGRPPLHYVNTIRSLQLDLDYLESTCNVHIRSAAEDVFHVTMAGTCRLKLRRDTLEKIKILKKQRPAVSTFYILILRLN</sequence>
<feature type="compositionally biased region" description="Basic and acidic residues" evidence="1">
    <location>
        <begin position="1"/>
        <end position="13"/>
    </location>
</feature>
<reference evidence="2" key="1">
    <citation type="submission" date="2022-03" db="EMBL/GenBank/DDBJ databases">
        <authorList>
            <person name="Martin H S."/>
        </authorList>
    </citation>
    <scope>NUCLEOTIDE SEQUENCE</scope>
</reference>
<proteinExistence type="predicted"/>
<evidence type="ECO:0000313" key="2">
    <source>
        <dbReference type="EMBL" id="CAH2066790.1"/>
    </source>
</evidence>
<evidence type="ECO:0000313" key="3">
    <source>
        <dbReference type="Proteomes" id="UP000837857"/>
    </source>
</evidence>
<feature type="region of interest" description="Disordered" evidence="1">
    <location>
        <begin position="1"/>
        <end position="23"/>
    </location>
</feature>
<protein>
    <submittedName>
        <fullName evidence="2">Uncharacterized protein</fullName>
    </submittedName>
</protein>
<dbReference type="EMBL" id="OW152816">
    <property type="protein sequence ID" value="CAH2066790.1"/>
    <property type="molecule type" value="Genomic_DNA"/>
</dbReference>
<feature type="non-terminal residue" evidence="2">
    <location>
        <position position="132"/>
    </location>
</feature>
<name>A0ABN8IU92_9NEOP</name>
<evidence type="ECO:0000256" key="1">
    <source>
        <dbReference type="SAM" id="MobiDB-lite"/>
    </source>
</evidence>
<organism evidence="2 3">
    <name type="scientific">Iphiclides podalirius</name>
    <name type="common">scarce swallowtail</name>
    <dbReference type="NCBI Taxonomy" id="110791"/>
    <lineage>
        <taxon>Eukaryota</taxon>
        <taxon>Metazoa</taxon>
        <taxon>Ecdysozoa</taxon>
        <taxon>Arthropoda</taxon>
        <taxon>Hexapoda</taxon>
        <taxon>Insecta</taxon>
        <taxon>Pterygota</taxon>
        <taxon>Neoptera</taxon>
        <taxon>Endopterygota</taxon>
        <taxon>Lepidoptera</taxon>
        <taxon>Glossata</taxon>
        <taxon>Ditrysia</taxon>
        <taxon>Papilionoidea</taxon>
        <taxon>Papilionidae</taxon>
        <taxon>Papilioninae</taxon>
        <taxon>Iphiclides</taxon>
    </lineage>
</organism>
<dbReference type="Proteomes" id="UP000837857">
    <property type="component" value="Chromosome 4"/>
</dbReference>
<gene>
    <name evidence="2" type="ORF">IPOD504_LOCUS13583</name>
</gene>